<proteinExistence type="predicted"/>
<dbReference type="OrthoDB" id="3648235at2759"/>
<dbReference type="EMBL" id="NAJL01000046">
    <property type="protein sequence ID" value="TKA24197.1"/>
    <property type="molecule type" value="Genomic_DNA"/>
</dbReference>
<dbReference type="Pfam" id="PF08592">
    <property type="entry name" value="Anthrone_oxy"/>
    <property type="match status" value="1"/>
</dbReference>
<keyword evidence="1" id="KW-0472">Membrane</keyword>
<accession>A0A4U0TQA5</accession>
<evidence type="ECO:0000256" key="1">
    <source>
        <dbReference type="SAM" id="Phobius"/>
    </source>
</evidence>
<evidence type="ECO:0008006" key="4">
    <source>
        <dbReference type="Google" id="ProtNLM"/>
    </source>
</evidence>
<feature type="transmembrane region" description="Helical" evidence="1">
    <location>
        <begin position="63"/>
        <end position="81"/>
    </location>
</feature>
<dbReference type="Proteomes" id="UP000308549">
    <property type="component" value="Unassembled WGS sequence"/>
</dbReference>
<evidence type="ECO:0000313" key="3">
    <source>
        <dbReference type="Proteomes" id="UP000308549"/>
    </source>
</evidence>
<feature type="transmembrane region" description="Helical" evidence="1">
    <location>
        <begin position="88"/>
        <end position="110"/>
    </location>
</feature>
<keyword evidence="3" id="KW-1185">Reference proteome</keyword>
<keyword evidence="1" id="KW-0812">Transmembrane</keyword>
<keyword evidence="1" id="KW-1133">Transmembrane helix</keyword>
<evidence type="ECO:0000313" key="2">
    <source>
        <dbReference type="EMBL" id="TKA24197.1"/>
    </source>
</evidence>
<sequence length="172" mass="19124">MVSTIFQCAQLALTLSLTFLAGLASCFTLWVIPLLQLPQVPGRAKTAEFTQLFTWGAQYLQPSSQILGVSLATLACWSYLVARESGVWKYYVASFVILAPLAIWEVVYIFPINDRVKEMDDRLRVSEGASLDAKEEEELKRLLQRWSAFHVARFAAPLIAGAITAVALVRTV</sequence>
<gene>
    <name evidence="2" type="ORF">B0A50_05961</name>
</gene>
<feature type="transmembrane region" description="Helical" evidence="1">
    <location>
        <begin position="12"/>
        <end position="32"/>
    </location>
</feature>
<organism evidence="2 3">
    <name type="scientific">Salinomyces thailandicus</name>
    <dbReference type="NCBI Taxonomy" id="706561"/>
    <lineage>
        <taxon>Eukaryota</taxon>
        <taxon>Fungi</taxon>
        <taxon>Dikarya</taxon>
        <taxon>Ascomycota</taxon>
        <taxon>Pezizomycotina</taxon>
        <taxon>Dothideomycetes</taxon>
        <taxon>Dothideomycetidae</taxon>
        <taxon>Mycosphaerellales</taxon>
        <taxon>Teratosphaeriaceae</taxon>
        <taxon>Salinomyces</taxon>
    </lineage>
</organism>
<dbReference type="InterPro" id="IPR013901">
    <property type="entry name" value="Anthrone_oxy"/>
</dbReference>
<reference evidence="2 3" key="1">
    <citation type="submission" date="2017-03" db="EMBL/GenBank/DDBJ databases">
        <title>Genomes of endolithic fungi from Antarctica.</title>
        <authorList>
            <person name="Coleine C."/>
            <person name="Masonjones S."/>
            <person name="Stajich J.E."/>
        </authorList>
    </citation>
    <scope>NUCLEOTIDE SEQUENCE [LARGE SCALE GENOMIC DNA]</scope>
    <source>
        <strain evidence="2 3">CCFEE 6315</strain>
    </source>
</reference>
<dbReference type="AlphaFoldDB" id="A0A4U0TQA5"/>
<comment type="caution">
    <text evidence="2">The sequence shown here is derived from an EMBL/GenBank/DDBJ whole genome shotgun (WGS) entry which is preliminary data.</text>
</comment>
<name>A0A4U0TQA5_9PEZI</name>
<protein>
    <recommendedName>
        <fullName evidence="4">DUF1772-domain-containing protein</fullName>
    </recommendedName>
</protein>
<feature type="transmembrane region" description="Helical" evidence="1">
    <location>
        <begin position="148"/>
        <end position="169"/>
    </location>
</feature>